<dbReference type="VEuPathDB" id="FungiDB:RhiirA1_530565"/>
<protein>
    <recommendedName>
        <fullName evidence="1">F-box domain-containing protein</fullName>
    </recommendedName>
</protein>
<name>A0A2N1N3Y9_9GLOM</name>
<dbReference type="VEuPathDB" id="FungiDB:RhiirFUN_012475"/>
<dbReference type="VEuPathDB" id="FungiDB:FUN_011168"/>
<reference evidence="2 3" key="1">
    <citation type="submission" date="2016-04" db="EMBL/GenBank/DDBJ databases">
        <title>Genome analyses suggest a sexual origin of heterokaryosis in a supposedly ancient asexual fungus.</title>
        <authorList>
            <person name="Ropars J."/>
            <person name="Sedzielewska K."/>
            <person name="Noel J."/>
            <person name="Charron P."/>
            <person name="Farinelli L."/>
            <person name="Marton T."/>
            <person name="Kruger M."/>
            <person name="Pelin A."/>
            <person name="Brachmann A."/>
            <person name="Corradi N."/>
        </authorList>
    </citation>
    <scope>NUCLEOTIDE SEQUENCE [LARGE SCALE GENOMIC DNA]</scope>
    <source>
        <strain evidence="2 3">C2</strain>
    </source>
</reference>
<dbReference type="EMBL" id="LLXL01000823">
    <property type="protein sequence ID" value="PKK68622.1"/>
    <property type="molecule type" value="Genomic_DNA"/>
</dbReference>
<accession>A0A2N1N3Y9</accession>
<dbReference type="AlphaFoldDB" id="A0A2N1N3Y9"/>
<dbReference type="SUPFAM" id="SSF81383">
    <property type="entry name" value="F-box domain"/>
    <property type="match status" value="1"/>
</dbReference>
<evidence type="ECO:0000313" key="3">
    <source>
        <dbReference type="Proteomes" id="UP000233469"/>
    </source>
</evidence>
<evidence type="ECO:0000313" key="2">
    <source>
        <dbReference type="EMBL" id="PKK68622.1"/>
    </source>
</evidence>
<organism evidence="2 3">
    <name type="scientific">Rhizophagus irregularis</name>
    <dbReference type="NCBI Taxonomy" id="588596"/>
    <lineage>
        <taxon>Eukaryota</taxon>
        <taxon>Fungi</taxon>
        <taxon>Fungi incertae sedis</taxon>
        <taxon>Mucoromycota</taxon>
        <taxon>Glomeromycotina</taxon>
        <taxon>Glomeromycetes</taxon>
        <taxon>Glomerales</taxon>
        <taxon>Glomeraceae</taxon>
        <taxon>Rhizophagus</taxon>
    </lineage>
</organism>
<dbReference type="InterPro" id="IPR032675">
    <property type="entry name" value="LRR_dom_sf"/>
</dbReference>
<dbReference type="Proteomes" id="UP000233469">
    <property type="component" value="Unassembled WGS sequence"/>
</dbReference>
<reference evidence="2 3" key="2">
    <citation type="submission" date="2017-10" db="EMBL/GenBank/DDBJ databases">
        <title>Extensive intraspecific genome diversity in a model arbuscular mycorrhizal fungus.</title>
        <authorList>
            <person name="Chen E.C.H."/>
            <person name="Morin E."/>
            <person name="Baudet D."/>
            <person name="Noel J."/>
            <person name="Ndikumana S."/>
            <person name="Charron P."/>
            <person name="St-Onge C."/>
            <person name="Giorgi J."/>
            <person name="Grigoriev I.V."/>
            <person name="Roux C."/>
            <person name="Martin F.M."/>
            <person name="Corradi N."/>
        </authorList>
    </citation>
    <scope>NUCLEOTIDE SEQUENCE [LARGE SCALE GENOMIC DNA]</scope>
    <source>
        <strain evidence="2 3">C2</strain>
    </source>
</reference>
<comment type="caution">
    <text evidence="2">The sequence shown here is derived from an EMBL/GenBank/DDBJ whole genome shotgun (WGS) entry which is preliminary data.</text>
</comment>
<dbReference type="Pfam" id="PF12937">
    <property type="entry name" value="F-box-like"/>
    <property type="match status" value="1"/>
</dbReference>
<evidence type="ECO:0000259" key="1">
    <source>
        <dbReference type="Pfam" id="PF12937"/>
    </source>
</evidence>
<feature type="domain" description="F-box" evidence="1">
    <location>
        <begin position="31"/>
        <end position="71"/>
    </location>
</feature>
<dbReference type="InterPro" id="IPR036047">
    <property type="entry name" value="F-box-like_dom_sf"/>
</dbReference>
<proteinExistence type="predicted"/>
<dbReference type="Gene3D" id="3.80.10.10">
    <property type="entry name" value="Ribonuclease Inhibitor"/>
    <property type="match status" value="1"/>
</dbReference>
<dbReference type="InterPro" id="IPR001810">
    <property type="entry name" value="F-box_dom"/>
</dbReference>
<sequence>MKLVKRVPYKLKFQFPSFPKLTKSKPSLIPDVLDEIFRHLSDDRTTLLSCILVCRLWCRLVMPILWSDPFLKRNEYGYFAIRTYITCLDEHEKALLVQQNIRIPQLPRPLFNYPSFLLTFNYNNLAVAVEDFTTGNEVDFLCMHEKRVIISNVIINMIFTRSRGIRKFDYYRSHLSSQIILTLDHSLSLFGRNKDNEDYNALNKINSFKFNGFCIKDEIYKVTWPNLFLSISKSATNIRHLSFHIKRKDFNIQAIYHSIANLIKSQKILASFEINDIWLRQSDKIIFNALATQAHTLNHLKLDGKFRLSTLIELLSVCYNLNTLEVKEFHKNDFIPLLKYDGVNFSIKNLNYLQNQTNYSEHDEYEICLLLQLISTNLEMFSCKYFCPEIFVNLKKYSGNLTHLRIIIKSQTIVRFSKVMSVMSNLKYLYIESPREEYTLFTEQMIDQLAHSLPFSLITLSCNLSITQELLKVFLSGCFVHLNTLELFNVQGTDKKISLLISDYCNKMSSLKTLKLSRSLLEKFTNIKKKGPYRIIGSTPDWFQEPI</sequence>
<gene>
    <name evidence="2" type="ORF">RhiirC2_851311</name>
</gene>